<dbReference type="GO" id="GO:0051213">
    <property type="term" value="F:dioxygenase activity"/>
    <property type="evidence" value="ECO:0007669"/>
    <property type="project" value="UniProtKB-KW"/>
</dbReference>
<dbReference type="GO" id="GO:0006325">
    <property type="term" value="P:chromatin organization"/>
    <property type="evidence" value="ECO:0007669"/>
    <property type="project" value="UniProtKB-KW"/>
</dbReference>
<dbReference type="InterPro" id="IPR011011">
    <property type="entry name" value="Znf_FYVE_PHD"/>
</dbReference>
<dbReference type="PROSITE" id="PS01359">
    <property type="entry name" value="ZF_PHD_1"/>
    <property type="match status" value="1"/>
</dbReference>
<keyword evidence="3" id="KW-0863">Zinc-finger</keyword>
<feature type="compositionally biased region" description="Basic and acidic residues" evidence="12">
    <location>
        <begin position="754"/>
        <end position="763"/>
    </location>
</feature>
<dbReference type="SMART" id="SM00249">
    <property type="entry name" value="PHD"/>
    <property type="match status" value="1"/>
</dbReference>
<feature type="compositionally biased region" description="Basic and acidic residues" evidence="12">
    <location>
        <begin position="114"/>
        <end position="134"/>
    </location>
</feature>
<dbReference type="AlphaFoldDB" id="A0A1I7TDY0"/>
<evidence type="ECO:0000256" key="8">
    <source>
        <dbReference type="ARBA" id="ARBA00023004"/>
    </source>
</evidence>
<proteinExistence type="predicted"/>
<keyword evidence="2" id="KW-0479">Metal-binding</keyword>
<organism evidence="14 15">
    <name type="scientific">Caenorhabditis tropicalis</name>
    <dbReference type="NCBI Taxonomy" id="1561998"/>
    <lineage>
        <taxon>Eukaryota</taxon>
        <taxon>Metazoa</taxon>
        <taxon>Ecdysozoa</taxon>
        <taxon>Nematoda</taxon>
        <taxon>Chromadorea</taxon>
        <taxon>Rhabditida</taxon>
        <taxon>Rhabditina</taxon>
        <taxon>Rhabditomorpha</taxon>
        <taxon>Rhabditoidea</taxon>
        <taxon>Rhabditidae</taxon>
        <taxon>Peloderinae</taxon>
        <taxon>Caenorhabditis</taxon>
    </lineage>
</organism>
<evidence type="ECO:0000256" key="6">
    <source>
        <dbReference type="ARBA" id="ARBA00022964"/>
    </source>
</evidence>
<dbReference type="PROSITE" id="PS51184">
    <property type="entry name" value="JMJC"/>
    <property type="match status" value="1"/>
</dbReference>
<dbReference type="SUPFAM" id="SSF57903">
    <property type="entry name" value="FYVE/PHD zinc finger"/>
    <property type="match status" value="1"/>
</dbReference>
<evidence type="ECO:0000256" key="9">
    <source>
        <dbReference type="ARBA" id="ARBA00023015"/>
    </source>
</evidence>
<evidence type="ECO:0000313" key="15">
    <source>
        <dbReference type="WBParaSite" id="Csp11.Scaffold589.g4985.t1"/>
    </source>
</evidence>
<keyword evidence="9" id="KW-0805">Transcription regulation</keyword>
<evidence type="ECO:0000313" key="14">
    <source>
        <dbReference type="Proteomes" id="UP000095282"/>
    </source>
</evidence>
<keyword evidence="10" id="KW-0804">Transcription</keyword>
<dbReference type="SUPFAM" id="SSF51197">
    <property type="entry name" value="Clavaminate synthase-like"/>
    <property type="match status" value="1"/>
</dbReference>
<dbReference type="eggNOG" id="KOG1633">
    <property type="taxonomic scope" value="Eukaryota"/>
</dbReference>
<feature type="region of interest" description="Disordered" evidence="12">
    <location>
        <begin position="633"/>
        <end position="671"/>
    </location>
</feature>
<dbReference type="GO" id="GO:0008270">
    <property type="term" value="F:zinc ion binding"/>
    <property type="evidence" value="ECO:0007669"/>
    <property type="project" value="UniProtKB-KW"/>
</dbReference>
<dbReference type="InterPro" id="IPR050690">
    <property type="entry name" value="JHDM1_Histone_Demethylase"/>
</dbReference>
<keyword evidence="8" id="KW-0408">Iron</keyword>
<dbReference type="STRING" id="1561998.A0A1I7TDY0"/>
<dbReference type="Pfam" id="PF17811">
    <property type="entry name" value="JHD"/>
    <property type="match status" value="1"/>
</dbReference>
<dbReference type="InterPro" id="IPR003347">
    <property type="entry name" value="JmjC_dom"/>
</dbReference>
<evidence type="ECO:0000256" key="11">
    <source>
        <dbReference type="ARBA" id="ARBA00023242"/>
    </source>
</evidence>
<feature type="region of interest" description="Disordered" evidence="12">
    <location>
        <begin position="114"/>
        <end position="154"/>
    </location>
</feature>
<dbReference type="InterPro" id="IPR001965">
    <property type="entry name" value="Znf_PHD"/>
</dbReference>
<dbReference type="CDD" id="cd15517">
    <property type="entry name" value="PHD_TCF19_like"/>
    <property type="match status" value="1"/>
</dbReference>
<sequence>MNGNDTIEQNLNTAERSSTPVHEDGSIRQSTLSRPNNMIYESLDMPSTSGSVFPQQNVKNSVDFAIESVLKQASYRRPEEAEIKQELKVDESEDIANRQQLKVEYAEKEVKNEMEEKVNTSADGKCKGCGKADGEEQTEEPNIEHKEKLPMSKKKSHVHKEVDSQWIHCDHCSAWFHFSCSGLEQFEYHLYENFHCNDCVRIAGPSKLFKKLAPHRYQWYQKGQENLETEIGSEKWIKSLPEWEHTIPSPNDSEVCIVENGYEFHDKFKQEGGYNNWKKVFLVRHPEGLNMKMPSPDFDLEDVVRIMSPSYEVDTIDVFNQNTYSMKLSTFLSKFRDTEPRFLLYNFLSLEFSDNKEMKEIAKPPHFVQDISIVNKLWPDTSSEEYCELLANGRYLPEESKPKVEQFCLAGMAHSYTDFHVDFGGSSVYYHIFKGQKIFYIAEPTEENLKAYEEHETSHSTSEWFGEKIEGRVKRVVINQGETLLIPAGWIHAVYTPVDSLVFGGNFLHIGNLEMQMRIYLLETAVRKAINSAAKFYFPNYEYLHWMLMKNVMIPKLKKSVDEGTDISETDLNMYKATVFTARRLEEWFNRDLSGGEHGNEKQEAEVSMEERKKILSQIRKLINSQASKYGEGKKLGGLKHKRRSRDAYNDDDYLPSSSKKYSKKAKKEKRTMFRKRIVSTAPMKIKIFMGPTEDQQNAIHMFNSQRTSSGRKVKLNPNVAELCGSHLDSRSDQIPEKLTSNFQDCDDELTRCESIHAGEKPPKSKLPKIPKEPKEPVEKKEKLKAKKKEISARDRLKKKLKM</sequence>
<evidence type="ECO:0000259" key="13">
    <source>
        <dbReference type="PROSITE" id="PS51184"/>
    </source>
</evidence>
<feature type="compositionally biased region" description="Basic residues" evidence="12">
    <location>
        <begin position="661"/>
        <end position="671"/>
    </location>
</feature>
<evidence type="ECO:0000256" key="5">
    <source>
        <dbReference type="ARBA" id="ARBA00022853"/>
    </source>
</evidence>
<feature type="region of interest" description="Disordered" evidence="12">
    <location>
        <begin position="754"/>
        <end position="803"/>
    </location>
</feature>
<evidence type="ECO:0000256" key="7">
    <source>
        <dbReference type="ARBA" id="ARBA00023002"/>
    </source>
</evidence>
<evidence type="ECO:0000256" key="1">
    <source>
        <dbReference type="ARBA" id="ARBA00004123"/>
    </source>
</evidence>
<keyword evidence="11" id="KW-0539">Nucleus</keyword>
<dbReference type="Proteomes" id="UP000095282">
    <property type="component" value="Unplaced"/>
</dbReference>
<keyword evidence="14" id="KW-1185">Reference proteome</keyword>
<dbReference type="Gene3D" id="3.30.40.10">
    <property type="entry name" value="Zinc/RING finger domain, C3HC4 (zinc finger)"/>
    <property type="match status" value="1"/>
</dbReference>
<comment type="subcellular location">
    <subcellularLocation>
        <location evidence="1">Nucleus</location>
    </subcellularLocation>
</comment>
<evidence type="ECO:0000256" key="4">
    <source>
        <dbReference type="ARBA" id="ARBA00022833"/>
    </source>
</evidence>
<dbReference type="InterPro" id="IPR041070">
    <property type="entry name" value="JHD"/>
</dbReference>
<dbReference type="Gene3D" id="1.20.58.1360">
    <property type="match status" value="1"/>
</dbReference>
<feature type="region of interest" description="Disordered" evidence="12">
    <location>
        <begin position="1"/>
        <end position="36"/>
    </location>
</feature>
<keyword evidence="4" id="KW-0862">Zinc</keyword>
<dbReference type="Pfam" id="PF02373">
    <property type="entry name" value="JmjC"/>
    <property type="match status" value="1"/>
</dbReference>
<dbReference type="InterPro" id="IPR019786">
    <property type="entry name" value="Zinc_finger_PHD-type_CS"/>
</dbReference>
<feature type="domain" description="JmjC" evidence="13">
    <location>
        <begin position="353"/>
        <end position="524"/>
    </location>
</feature>
<accession>A0A1I7TDY0</accession>
<evidence type="ECO:0000256" key="12">
    <source>
        <dbReference type="SAM" id="MobiDB-lite"/>
    </source>
</evidence>
<dbReference type="GO" id="GO:0005634">
    <property type="term" value="C:nucleus"/>
    <property type="evidence" value="ECO:0007669"/>
    <property type="project" value="UniProtKB-SubCell"/>
</dbReference>
<dbReference type="WBParaSite" id="Csp11.Scaffold589.g4985.t1">
    <property type="protein sequence ID" value="Csp11.Scaffold589.g4985.t1"/>
    <property type="gene ID" value="Csp11.Scaffold589.g4985"/>
</dbReference>
<dbReference type="Gene3D" id="2.60.120.650">
    <property type="entry name" value="Cupin"/>
    <property type="match status" value="1"/>
</dbReference>
<feature type="compositionally biased region" description="Polar residues" evidence="12">
    <location>
        <begin position="1"/>
        <end position="20"/>
    </location>
</feature>
<dbReference type="SMART" id="SM00558">
    <property type="entry name" value="JmjC"/>
    <property type="match status" value="1"/>
</dbReference>
<keyword evidence="7" id="KW-0560">Oxidoreductase</keyword>
<dbReference type="PANTHER" id="PTHR23123">
    <property type="entry name" value="PHD/F-BOX CONTAINING PROTEIN"/>
    <property type="match status" value="1"/>
</dbReference>
<keyword evidence="5" id="KW-0156">Chromatin regulator</keyword>
<evidence type="ECO:0000256" key="10">
    <source>
        <dbReference type="ARBA" id="ARBA00023163"/>
    </source>
</evidence>
<feature type="compositionally biased region" description="Basic and acidic residues" evidence="12">
    <location>
        <begin position="770"/>
        <end position="782"/>
    </location>
</feature>
<feature type="compositionally biased region" description="Polar residues" evidence="12">
    <location>
        <begin position="27"/>
        <end position="36"/>
    </location>
</feature>
<name>A0A1I7TDY0_9PELO</name>
<evidence type="ECO:0000256" key="3">
    <source>
        <dbReference type="ARBA" id="ARBA00022771"/>
    </source>
</evidence>
<protein>
    <submittedName>
        <fullName evidence="15">JmjC domain-containing protein</fullName>
    </submittedName>
</protein>
<reference evidence="15" key="1">
    <citation type="submission" date="2016-11" db="UniProtKB">
        <authorList>
            <consortium name="WormBaseParasite"/>
        </authorList>
    </citation>
    <scope>IDENTIFICATION</scope>
</reference>
<evidence type="ECO:0000256" key="2">
    <source>
        <dbReference type="ARBA" id="ARBA00022723"/>
    </source>
</evidence>
<keyword evidence="6" id="KW-0223">Dioxygenase</keyword>
<dbReference type="InterPro" id="IPR013083">
    <property type="entry name" value="Znf_RING/FYVE/PHD"/>
</dbReference>